<organism evidence="1 2">
    <name type="scientific">Bacillus selenitireducens (strain ATCC 700615 / DSM 15326 / MLS10)</name>
    <dbReference type="NCBI Taxonomy" id="439292"/>
    <lineage>
        <taxon>Bacteria</taxon>
        <taxon>Bacillati</taxon>
        <taxon>Bacillota</taxon>
        <taxon>Bacilli</taxon>
        <taxon>Bacillales</taxon>
        <taxon>Bacillaceae</taxon>
        <taxon>Salisediminibacterium</taxon>
    </lineage>
</organism>
<dbReference type="HOGENOM" id="CLU_1746000_0_0_9"/>
<proteinExistence type="predicted"/>
<dbReference type="Proteomes" id="UP000000271">
    <property type="component" value="Chromosome"/>
</dbReference>
<evidence type="ECO:0000313" key="1">
    <source>
        <dbReference type="EMBL" id="ADH99542.1"/>
    </source>
</evidence>
<evidence type="ECO:0000313" key="2">
    <source>
        <dbReference type="Proteomes" id="UP000000271"/>
    </source>
</evidence>
<dbReference type="EMBL" id="CP001791">
    <property type="protein sequence ID" value="ADH99542.1"/>
    <property type="molecule type" value="Genomic_DNA"/>
</dbReference>
<dbReference type="KEGG" id="bse:Bsel_2038"/>
<dbReference type="AlphaFoldDB" id="D6XUQ6"/>
<gene>
    <name evidence="1" type="ordered locus">Bsel_2038</name>
</gene>
<name>D6XUQ6_BACIE</name>
<reference evidence="1" key="1">
    <citation type="submission" date="2009-10" db="EMBL/GenBank/DDBJ databases">
        <title>Complete sequence of Bacillus selenitireducens MLS10.</title>
        <authorList>
            <consortium name="US DOE Joint Genome Institute"/>
            <person name="Lucas S."/>
            <person name="Copeland A."/>
            <person name="Lapidus A."/>
            <person name="Glavina del Rio T."/>
            <person name="Dalin E."/>
            <person name="Tice H."/>
            <person name="Bruce D."/>
            <person name="Goodwin L."/>
            <person name="Pitluck S."/>
            <person name="Sims D."/>
            <person name="Brettin T."/>
            <person name="Detter J.C."/>
            <person name="Han C."/>
            <person name="Larimer F."/>
            <person name="Land M."/>
            <person name="Hauser L."/>
            <person name="Kyrpides N."/>
            <person name="Ovchinnikova G."/>
            <person name="Stolz J."/>
        </authorList>
    </citation>
    <scope>NUCLEOTIDE SEQUENCE [LARGE SCALE GENOMIC DNA]</scope>
    <source>
        <strain evidence="1">MLS10</strain>
    </source>
</reference>
<keyword evidence="2" id="KW-1185">Reference proteome</keyword>
<accession>D6XUQ6</accession>
<sequence length="149" mass="17071">MMKFPVLGVLLVLSVLLHAAFLFQNNQSSDPADAIPHLEQMLAVSAQLIMYDFNEELMIRLDQSLHLITISADELKDHNSEAETVWRQTLALRNILYDEADSEVLVERVRGEIRQEISLIIQEAVEEGHIDEIETKIRDLLEQETSFVD</sequence>
<protein>
    <submittedName>
        <fullName evidence="1">Uncharacterized protein</fullName>
    </submittedName>
</protein>